<protein>
    <submittedName>
        <fullName evidence="1">TPR domain-containing protein</fullName>
    </submittedName>
</protein>
<gene>
    <name evidence="1" type="ORF">B1A_06259</name>
</gene>
<name>T1BL27_9ZZZZ</name>
<reference evidence="1" key="2">
    <citation type="journal article" date="2014" name="ISME J.">
        <title>Microbial stratification in low pH oxic and suboxic macroscopic growths along an acid mine drainage.</title>
        <authorList>
            <person name="Mendez-Garcia C."/>
            <person name="Mesa V."/>
            <person name="Sprenger R.R."/>
            <person name="Richter M."/>
            <person name="Diez M.S."/>
            <person name="Solano J."/>
            <person name="Bargiela R."/>
            <person name="Golyshina O.V."/>
            <person name="Manteca A."/>
            <person name="Ramos J.L."/>
            <person name="Gallego J.R."/>
            <person name="Llorente I."/>
            <person name="Martins Dos Santos V.A."/>
            <person name="Jensen O.N."/>
            <person name="Pelaez A.I."/>
            <person name="Sanchez J."/>
            <person name="Ferrer M."/>
        </authorList>
    </citation>
    <scope>NUCLEOTIDE SEQUENCE</scope>
</reference>
<organism evidence="1">
    <name type="scientific">mine drainage metagenome</name>
    <dbReference type="NCBI Taxonomy" id="410659"/>
    <lineage>
        <taxon>unclassified sequences</taxon>
        <taxon>metagenomes</taxon>
        <taxon>ecological metagenomes</taxon>
    </lineage>
</organism>
<proteinExistence type="predicted"/>
<reference evidence="1" key="1">
    <citation type="submission" date="2013-08" db="EMBL/GenBank/DDBJ databases">
        <authorList>
            <person name="Mendez C."/>
            <person name="Richter M."/>
            <person name="Ferrer M."/>
            <person name="Sanchez J."/>
        </authorList>
    </citation>
    <scope>NUCLEOTIDE SEQUENCE</scope>
</reference>
<accession>T1BL27</accession>
<sequence length="105" mass="11276">VSKGSPSLGHKVLGSLLSMRKTPCVFTTNFDPLVENAATHAAQLLPAGDRALPTLAALDNAARAETCLRESEWPLVVKLHGDYQSVELKNPTRNCSSRTVACAWC</sequence>
<dbReference type="InterPro" id="IPR029035">
    <property type="entry name" value="DHS-like_NAD/FAD-binding_dom"/>
</dbReference>
<dbReference type="Pfam" id="PF13289">
    <property type="entry name" value="SIR2_2"/>
    <property type="match status" value="1"/>
</dbReference>
<dbReference type="SUPFAM" id="SSF52467">
    <property type="entry name" value="DHS-like NAD/FAD-binding domain"/>
    <property type="match status" value="1"/>
</dbReference>
<dbReference type="AlphaFoldDB" id="T1BL27"/>
<comment type="caution">
    <text evidence="1">The sequence shown here is derived from an EMBL/GenBank/DDBJ whole genome shotgun (WGS) entry which is preliminary data.</text>
</comment>
<evidence type="ECO:0000313" key="1">
    <source>
        <dbReference type="EMBL" id="EQD70497.1"/>
    </source>
</evidence>
<dbReference type="EMBL" id="AUZX01004549">
    <property type="protein sequence ID" value="EQD70497.1"/>
    <property type="molecule type" value="Genomic_DNA"/>
</dbReference>
<feature type="non-terminal residue" evidence="1">
    <location>
        <position position="1"/>
    </location>
</feature>